<evidence type="ECO:0000313" key="1">
    <source>
        <dbReference type="EMBL" id="MEQ2202450.1"/>
    </source>
</evidence>
<protein>
    <submittedName>
        <fullName evidence="1">Cytoplasmic dynein 2 heavy chain 1</fullName>
    </submittedName>
</protein>
<comment type="caution">
    <text evidence="1">The sequence shown here is derived from an EMBL/GenBank/DDBJ whole genome shotgun (WGS) entry which is preliminary data.</text>
</comment>
<evidence type="ECO:0000313" key="2">
    <source>
        <dbReference type="Proteomes" id="UP001434883"/>
    </source>
</evidence>
<feature type="non-terminal residue" evidence="1">
    <location>
        <position position="56"/>
    </location>
</feature>
<proteinExistence type="predicted"/>
<sequence length="56" mass="6474">MKRFISIPNQFKGVSIQGEELIFNIMIDRNASGFLTIFSKAEVLFSRLLAIQHKFK</sequence>
<dbReference type="EMBL" id="JAHRIN010033711">
    <property type="protein sequence ID" value="MEQ2202450.1"/>
    <property type="molecule type" value="Genomic_DNA"/>
</dbReference>
<gene>
    <name evidence="1" type="primary">DYNC2H1_4</name>
    <name evidence="1" type="ORF">XENOCAPTIV_000300</name>
</gene>
<accession>A0ABV0R2X5</accession>
<keyword evidence="2" id="KW-1185">Reference proteome</keyword>
<name>A0ABV0R2X5_9TELE</name>
<organism evidence="1 2">
    <name type="scientific">Xenoophorus captivus</name>
    <dbReference type="NCBI Taxonomy" id="1517983"/>
    <lineage>
        <taxon>Eukaryota</taxon>
        <taxon>Metazoa</taxon>
        <taxon>Chordata</taxon>
        <taxon>Craniata</taxon>
        <taxon>Vertebrata</taxon>
        <taxon>Euteleostomi</taxon>
        <taxon>Actinopterygii</taxon>
        <taxon>Neopterygii</taxon>
        <taxon>Teleostei</taxon>
        <taxon>Neoteleostei</taxon>
        <taxon>Acanthomorphata</taxon>
        <taxon>Ovalentaria</taxon>
        <taxon>Atherinomorphae</taxon>
        <taxon>Cyprinodontiformes</taxon>
        <taxon>Goodeidae</taxon>
        <taxon>Xenoophorus</taxon>
    </lineage>
</organism>
<reference evidence="1 2" key="1">
    <citation type="submission" date="2021-06" db="EMBL/GenBank/DDBJ databases">
        <authorList>
            <person name="Palmer J.M."/>
        </authorList>
    </citation>
    <scope>NUCLEOTIDE SEQUENCE [LARGE SCALE GENOMIC DNA]</scope>
    <source>
        <strain evidence="1 2">XC_2019</strain>
        <tissue evidence="1">Muscle</tissue>
    </source>
</reference>
<dbReference type="Proteomes" id="UP001434883">
    <property type="component" value="Unassembled WGS sequence"/>
</dbReference>